<reference evidence="2" key="1">
    <citation type="submission" date="2020-05" db="EMBL/GenBank/DDBJ databases">
        <title>Phylogenomic resolution of chytrid fungi.</title>
        <authorList>
            <person name="Stajich J.E."/>
            <person name="Amses K."/>
            <person name="Simmons R."/>
            <person name="Seto K."/>
            <person name="Myers J."/>
            <person name="Bonds A."/>
            <person name="Quandt C.A."/>
            <person name="Barry K."/>
            <person name="Liu P."/>
            <person name="Grigoriev I."/>
            <person name="Longcore J.E."/>
            <person name="James T.Y."/>
        </authorList>
    </citation>
    <scope>NUCLEOTIDE SEQUENCE</scope>
    <source>
        <strain evidence="2">JEL0318</strain>
    </source>
</reference>
<gene>
    <name evidence="2" type="ORF">HK097_004360</name>
</gene>
<comment type="caution">
    <text evidence="2">The sequence shown here is derived from an EMBL/GenBank/DDBJ whole genome shotgun (WGS) entry which is preliminary data.</text>
</comment>
<dbReference type="Gene3D" id="3.40.630.30">
    <property type="match status" value="1"/>
</dbReference>
<sequence length="189" mass="20125">MMEVPPILTFSPPTHHTSQHHITSKSPIIGSLHSPRLIPVFNGDVTDHKVASAAEGKGMIGQHGSGRKGGEGVLKTPRLVLVPLRGGAESEGDVGEFLKGIEKEGWFGVSLPSSTTSSNSSTPLTPTPTTPSTYWTIELRSPPTHTTPRTLIGLIAITYPYASHALLSLFIDSSHRSQGYATEAAKRVL</sequence>
<feature type="region of interest" description="Disordered" evidence="1">
    <location>
        <begin position="112"/>
        <end position="133"/>
    </location>
</feature>
<evidence type="ECO:0000313" key="2">
    <source>
        <dbReference type="EMBL" id="KAJ3034936.1"/>
    </source>
</evidence>
<proteinExistence type="predicted"/>
<dbReference type="AlphaFoldDB" id="A0AAD5S1N7"/>
<name>A0AAD5S1N7_9FUNG</name>
<evidence type="ECO:0000256" key="1">
    <source>
        <dbReference type="SAM" id="MobiDB-lite"/>
    </source>
</evidence>
<dbReference type="EMBL" id="JADGJD010002102">
    <property type="protein sequence ID" value="KAJ3034936.1"/>
    <property type="molecule type" value="Genomic_DNA"/>
</dbReference>
<protein>
    <submittedName>
        <fullName evidence="2">Uncharacterized protein</fullName>
    </submittedName>
</protein>
<accession>A0AAD5S1N7</accession>
<dbReference type="Proteomes" id="UP001212841">
    <property type="component" value="Unassembled WGS sequence"/>
</dbReference>
<evidence type="ECO:0000313" key="3">
    <source>
        <dbReference type="Proteomes" id="UP001212841"/>
    </source>
</evidence>
<feature type="non-terminal residue" evidence="2">
    <location>
        <position position="1"/>
    </location>
</feature>
<feature type="compositionally biased region" description="Low complexity" evidence="1">
    <location>
        <begin position="112"/>
        <end position="124"/>
    </location>
</feature>
<organism evidence="2 3">
    <name type="scientific">Rhizophlyctis rosea</name>
    <dbReference type="NCBI Taxonomy" id="64517"/>
    <lineage>
        <taxon>Eukaryota</taxon>
        <taxon>Fungi</taxon>
        <taxon>Fungi incertae sedis</taxon>
        <taxon>Chytridiomycota</taxon>
        <taxon>Chytridiomycota incertae sedis</taxon>
        <taxon>Chytridiomycetes</taxon>
        <taxon>Rhizophlyctidales</taxon>
        <taxon>Rhizophlyctidaceae</taxon>
        <taxon>Rhizophlyctis</taxon>
    </lineage>
</organism>
<keyword evidence="3" id="KW-1185">Reference proteome</keyword>